<dbReference type="PANTHER" id="PTHR21514:SF0">
    <property type="entry name" value="AP-4 COMPLEX ACCESSORY SUBUNIT TEPSIN"/>
    <property type="match status" value="1"/>
</dbReference>
<dbReference type="CDD" id="cd03572">
    <property type="entry name" value="ENTH_like_Tepsin"/>
    <property type="match status" value="1"/>
</dbReference>
<accession>A0ABY8UQ21</accession>
<evidence type="ECO:0000256" key="3">
    <source>
        <dbReference type="ARBA" id="ARBA00023034"/>
    </source>
</evidence>
<evidence type="ECO:0000313" key="9">
    <source>
        <dbReference type="Proteomes" id="UP001244341"/>
    </source>
</evidence>
<sequence length="501" mass="53499">MEMWMLAHGHVHRYCFRKIEEATAQKDDPAPVYLLDEIADMARQSPEQAQAISDAVLKKLQVKSPVVKFKALRIIKHLCVKGCSQFQRCMQRNSSAVRELIHWRGEPDPFKGDVPNARVREFSKDVVEVLFNSAPITHTNNTLAAQGKIQGFGSGGPGEAAARSSSGHYGGIGSSGSNMGSGSYSGGFRSSGSSGLAAAQQAASQLTHAAQQALGEGPIAQGLASAANAIGGLLQPAGYGSRLNESGSYQDGGSDGFGYSSSSSYAAPAVSHVTASQVLGSEESVVDDITAPGGLRPLPDAADLRRFVDTASSMDGLRIAELLREKMESARWQVVLRALAALEAVLQRGSNQACGEQQHQQQALPMQQPDLLGDFSMAAGPQQMMMQQQQLGFGMQPQLQVNGLQQQQQQQQQQHFGMPGLGMQQQQQPQQQWGMPTMAAGAFPQQQQHGMHMHSGSSGGAAAGSSAWKGHDDVSNLMRQVGHGGKYDPAFDFVSDEFKKH</sequence>
<dbReference type="PROSITE" id="PS50942">
    <property type="entry name" value="ENTH"/>
    <property type="match status" value="1"/>
</dbReference>
<gene>
    <name evidence="8" type="ORF">OEZ85_004689</name>
</gene>
<dbReference type="InterPro" id="IPR035802">
    <property type="entry name" value="ENTH/VHS_tepsin"/>
</dbReference>
<dbReference type="EMBL" id="CP126221">
    <property type="protein sequence ID" value="WIA22382.1"/>
    <property type="molecule type" value="Genomic_DNA"/>
</dbReference>
<protein>
    <recommendedName>
        <fullName evidence="10">ENTH domain-containing protein</fullName>
    </recommendedName>
</protein>
<proteinExistence type="predicted"/>
<keyword evidence="3" id="KW-0333">Golgi apparatus</keyword>
<keyword evidence="9" id="KW-1185">Reference proteome</keyword>
<name>A0ABY8UQ21_TETOB</name>
<evidence type="ECO:0000313" key="8">
    <source>
        <dbReference type="EMBL" id="WIA22382.1"/>
    </source>
</evidence>
<dbReference type="PROSITE" id="PS50179">
    <property type="entry name" value="VHS"/>
    <property type="match status" value="1"/>
</dbReference>
<evidence type="ECO:0000259" key="7">
    <source>
        <dbReference type="PROSITE" id="PS50942"/>
    </source>
</evidence>
<organism evidence="8 9">
    <name type="scientific">Tetradesmus obliquus</name>
    <name type="common">Green alga</name>
    <name type="synonym">Acutodesmus obliquus</name>
    <dbReference type="NCBI Taxonomy" id="3088"/>
    <lineage>
        <taxon>Eukaryota</taxon>
        <taxon>Viridiplantae</taxon>
        <taxon>Chlorophyta</taxon>
        <taxon>core chlorophytes</taxon>
        <taxon>Chlorophyceae</taxon>
        <taxon>CS clade</taxon>
        <taxon>Sphaeropleales</taxon>
        <taxon>Scenedesmaceae</taxon>
        <taxon>Tetradesmus</taxon>
    </lineage>
</organism>
<comment type="subcellular location">
    <subcellularLocation>
        <location evidence="1">Cytoplasmic vesicle</location>
        <location evidence="1">Clathrin-coated vesicle</location>
    </subcellularLocation>
    <subcellularLocation>
        <location evidence="2">Golgi apparatus</location>
        <location evidence="2">trans-Golgi network</location>
    </subcellularLocation>
</comment>
<dbReference type="Proteomes" id="UP001244341">
    <property type="component" value="Chromosome 14b"/>
</dbReference>
<dbReference type="InterPro" id="IPR008942">
    <property type="entry name" value="ENTH_VHS"/>
</dbReference>
<feature type="domain" description="VHS" evidence="6">
    <location>
        <begin position="22"/>
        <end position="85"/>
    </location>
</feature>
<dbReference type="Gene3D" id="1.25.40.90">
    <property type="match status" value="1"/>
</dbReference>
<evidence type="ECO:0008006" key="10">
    <source>
        <dbReference type="Google" id="ProtNLM"/>
    </source>
</evidence>
<evidence type="ECO:0000256" key="2">
    <source>
        <dbReference type="ARBA" id="ARBA00004601"/>
    </source>
</evidence>
<dbReference type="InterPro" id="IPR002014">
    <property type="entry name" value="VHS_dom"/>
</dbReference>
<reference evidence="8 9" key="1">
    <citation type="submission" date="2023-05" db="EMBL/GenBank/DDBJ databases">
        <title>A 100% complete, gapless, phased diploid assembly of the Scenedesmus obliquus UTEX 3031 genome.</title>
        <authorList>
            <person name="Biondi T.C."/>
            <person name="Hanschen E.R."/>
            <person name="Kwon T."/>
            <person name="Eng W."/>
            <person name="Kruse C.P.S."/>
            <person name="Koehler S.I."/>
            <person name="Kunde Y."/>
            <person name="Gleasner C.D."/>
            <person name="You Mak K.T."/>
            <person name="Polle J."/>
            <person name="Hovde B.T."/>
            <person name="Starkenburg S.R."/>
        </authorList>
    </citation>
    <scope>NUCLEOTIDE SEQUENCE [LARGE SCALE GENOMIC DNA]</scope>
    <source>
        <strain evidence="8 9">DOE0152z</strain>
    </source>
</reference>
<keyword evidence="4" id="KW-0968">Cytoplasmic vesicle</keyword>
<evidence type="ECO:0000256" key="1">
    <source>
        <dbReference type="ARBA" id="ARBA00004132"/>
    </source>
</evidence>
<evidence type="ECO:0000256" key="5">
    <source>
        <dbReference type="SAM" id="MobiDB-lite"/>
    </source>
</evidence>
<evidence type="ECO:0000256" key="4">
    <source>
        <dbReference type="ARBA" id="ARBA00023329"/>
    </source>
</evidence>
<dbReference type="InterPro" id="IPR013809">
    <property type="entry name" value="ENTH"/>
</dbReference>
<feature type="domain" description="ENTH" evidence="7">
    <location>
        <begin position="7"/>
        <end position="140"/>
    </location>
</feature>
<dbReference type="PANTHER" id="PTHR21514">
    <property type="entry name" value="AP-4 COMPLEX ACCESSORY SUBUNIT TEPSIN"/>
    <property type="match status" value="1"/>
</dbReference>
<evidence type="ECO:0000259" key="6">
    <source>
        <dbReference type="PROSITE" id="PS50179"/>
    </source>
</evidence>
<dbReference type="InterPro" id="IPR039273">
    <property type="entry name" value="TEPSIN"/>
</dbReference>
<feature type="region of interest" description="Disordered" evidence="5">
    <location>
        <begin position="148"/>
        <end position="174"/>
    </location>
</feature>
<dbReference type="Pfam" id="PF01417">
    <property type="entry name" value="ENTH"/>
    <property type="match status" value="1"/>
</dbReference>
<dbReference type="SUPFAM" id="SSF48464">
    <property type="entry name" value="ENTH/VHS domain"/>
    <property type="match status" value="1"/>
</dbReference>